<evidence type="ECO:0000313" key="2">
    <source>
        <dbReference type="EMBL" id="RID82830.1"/>
    </source>
</evidence>
<sequence length="131" mass="15062">MSHKNSLNVKSKIWIELKDEVVFGLGRIRLFEEIEKTGSMSQAAASLEMSYRAAWGKVTATEERLQLQLVKRQQGNRKKGTILTPVGKELLHQYSIFQKEAQNSVDELFEKHLGELLIHLNQHNDSERCID</sequence>
<organism evidence="2 3">
    <name type="scientific">Mesobacillus zeae</name>
    <dbReference type="NCBI Taxonomy" id="1917180"/>
    <lineage>
        <taxon>Bacteria</taxon>
        <taxon>Bacillati</taxon>
        <taxon>Bacillota</taxon>
        <taxon>Bacilli</taxon>
        <taxon>Bacillales</taxon>
        <taxon>Bacillaceae</taxon>
        <taxon>Mesobacillus</taxon>
    </lineage>
</organism>
<protein>
    <submittedName>
        <fullName evidence="2">LysR family transcriptional regulator</fullName>
    </submittedName>
</protein>
<reference evidence="2 3" key="1">
    <citation type="submission" date="2018-08" db="EMBL/GenBank/DDBJ databases">
        <title>Bacillus jemisoniae sp. nov., Bacillus chryseoplanitiae sp. nov., Bacillus resnikiae sp. nov., and Bacillus frankliniae sp. nov., isolated from Viking spacecraft and associated surfaces.</title>
        <authorList>
            <person name="Seuylemezian A."/>
            <person name="Vaishampayan P."/>
        </authorList>
    </citation>
    <scope>NUCLEOTIDE SEQUENCE [LARGE SCALE GENOMIC DNA]</scope>
    <source>
        <strain evidence="2 3">JJ-247</strain>
    </source>
</reference>
<dbReference type="OrthoDB" id="285216at2"/>
<dbReference type="InterPro" id="IPR051815">
    <property type="entry name" value="Molybdate_resp_trans_reg"/>
</dbReference>
<dbReference type="SUPFAM" id="SSF46785">
    <property type="entry name" value="Winged helix' DNA-binding domain"/>
    <property type="match status" value="1"/>
</dbReference>
<dbReference type="InterPro" id="IPR000847">
    <property type="entry name" value="LysR_HTH_N"/>
</dbReference>
<dbReference type="PANTHER" id="PTHR30432:SF1">
    <property type="entry name" value="DNA-BINDING TRANSCRIPTIONAL DUAL REGULATOR MODE"/>
    <property type="match status" value="1"/>
</dbReference>
<evidence type="ECO:0000313" key="3">
    <source>
        <dbReference type="Proteomes" id="UP000265816"/>
    </source>
</evidence>
<name>A0A398B4E4_9BACI</name>
<dbReference type="GO" id="GO:0003700">
    <property type="term" value="F:DNA-binding transcription factor activity"/>
    <property type="evidence" value="ECO:0007669"/>
    <property type="project" value="InterPro"/>
</dbReference>
<evidence type="ECO:0000259" key="1">
    <source>
        <dbReference type="Pfam" id="PF00126"/>
    </source>
</evidence>
<comment type="caution">
    <text evidence="2">The sequence shown here is derived from an EMBL/GenBank/DDBJ whole genome shotgun (WGS) entry which is preliminary data.</text>
</comment>
<accession>A0A398B4E4</accession>
<dbReference type="Proteomes" id="UP000265816">
    <property type="component" value="Unassembled WGS sequence"/>
</dbReference>
<dbReference type="AlphaFoldDB" id="A0A398B4E4"/>
<dbReference type="InterPro" id="IPR036388">
    <property type="entry name" value="WH-like_DNA-bd_sf"/>
</dbReference>
<dbReference type="Pfam" id="PF00126">
    <property type="entry name" value="HTH_1"/>
    <property type="match status" value="1"/>
</dbReference>
<dbReference type="EMBL" id="QWVT01000031">
    <property type="protein sequence ID" value="RID82830.1"/>
    <property type="molecule type" value="Genomic_DNA"/>
</dbReference>
<dbReference type="InterPro" id="IPR036390">
    <property type="entry name" value="WH_DNA-bd_sf"/>
</dbReference>
<feature type="domain" description="HTH lysR-type" evidence="1">
    <location>
        <begin position="27"/>
        <end position="87"/>
    </location>
</feature>
<dbReference type="RefSeq" id="WP_119114211.1">
    <property type="nucleotide sequence ID" value="NZ_CBCSEO010000020.1"/>
</dbReference>
<keyword evidence="3" id="KW-1185">Reference proteome</keyword>
<gene>
    <name evidence="2" type="ORF">D1970_17775</name>
</gene>
<dbReference type="Gene3D" id="1.10.10.10">
    <property type="entry name" value="Winged helix-like DNA-binding domain superfamily/Winged helix DNA-binding domain"/>
    <property type="match status" value="1"/>
</dbReference>
<proteinExistence type="predicted"/>
<dbReference type="PANTHER" id="PTHR30432">
    <property type="entry name" value="TRANSCRIPTIONAL REGULATOR MODE"/>
    <property type="match status" value="1"/>
</dbReference>